<dbReference type="Pfam" id="PF06580">
    <property type="entry name" value="His_kinase"/>
    <property type="match status" value="1"/>
</dbReference>
<dbReference type="SUPFAM" id="SSF55874">
    <property type="entry name" value="ATPase domain of HSP90 chaperone/DNA topoisomerase II/histidine kinase"/>
    <property type="match status" value="1"/>
</dbReference>
<evidence type="ECO:0000259" key="9">
    <source>
        <dbReference type="PROSITE" id="PS50109"/>
    </source>
</evidence>
<evidence type="ECO:0000313" key="12">
    <source>
        <dbReference type="Proteomes" id="UP000541058"/>
    </source>
</evidence>
<evidence type="ECO:0000256" key="5">
    <source>
        <dbReference type="ARBA" id="ARBA00022679"/>
    </source>
</evidence>
<dbReference type="InterPro" id="IPR004358">
    <property type="entry name" value="Sig_transdc_His_kin-like_C"/>
</dbReference>
<dbReference type="Pfam" id="PF00672">
    <property type="entry name" value="HAMP"/>
    <property type="match status" value="1"/>
</dbReference>
<dbReference type="AlphaFoldDB" id="A0A7X8C5M6"/>
<keyword evidence="8" id="KW-1133">Transmembrane helix</keyword>
<evidence type="ECO:0000256" key="2">
    <source>
        <dbReference type="ARBA" id="ARBA00004370"/>
    </source>
</evidence>
<keyword evidence="5" id="KW-0808">Transferase</keyword>
<dbReference type="Gene3D" id="3.30.565.10">
    <property type="entry name" value="Histidine kinase-like ATPase, C-terminal domain"/>
    <property type="match status" value="1"/>
</dbReference>
<evidence type="ECO:0000256" key="3">
    <source>
        <dbReference type="ARBA" id="ARBA00012438"/>
    </source>
</evidence>
<accession>A0A7X8C5M6</accession>
<dbReference type="Proteomes" id="UP000541058">
    <property type="component" value="Unassembled WGS sequence"/>
</dbReference>
<keyword evidence="6 11" id="KW-0418">Kinase</keyword>
<proteinExistence type="predicted"/>
<dbReference type="PROSITE" id="PS50109">
    <property type="entry name" value="HIS_KIN"/>
    <property type="match status" value="1"/>
</dbReference>
<dbReference type="InterPro" id="IPR050640">
    <property type="entry name" value="Bact_2-comp_sensor_kinase"/>
</dbReference>
<dbReference type="InterPro" id="IPR005467">
    <property type="entry name" value="His_kinase_dom"/>
</dbReference>
<dbReference type="SUPFAM" id="SSF158472">
    <property type="entry name" value="HAMP domain-like"/>
    <property type="match status" value="1"/>
</dbReference>
<dbReference type="RefSeq" id="WP_276649989.1">
    <property type="nucleotide sequence ID" value="NZ_JAAYSM010000403.1"/>
</dbReference>
<evidence type="ECO:0000256" key="4">
    <source>
        <dbReference type="ARBA" id="ARBA00022553"/>
    </source>
</evidence>
<evidence type="ECO:0000256" key="7">
    <source>
        <dbReference type="ARBA" id="ARBA00023012"/>
    </source>
</evidence>
<feature type="domain" description="HAMP" evidence="10">
    <location>
        <begin position="200"/>
        <end position="253"/>
    </location>
</feature>
<dbReference type="GO" id="GO:0016020">
    <property type="term" value="C:membrane"/>
    <property type="evidence" value="ECO:0007669"/>
    <property type="project" value="UniProtKB-SubCell"/>
</dbReference>
<reference evidence="11 12" key="1">
    <citation type="journal article" date="2020" name="Biotechnol. Biofuels">
        <title>New insights from the biogas microbiome by comprehensive genome-resolved metagenomics of nearly 1600 species originating from multiple anaerobic digesters.</title>
        <authorList>
            <person name="Campanaro S."/>
            <person name="Treu L."/>
            <person name="Rodriguez-R L.M."/>
            <person name="Kovalovszki A."/>
            <person name="Ziels R.M."/>
            <person name="Maus I."/>
            <person name="Zhu X."/>
            <person name="Kougias P.G."/>
            <person name="Basile A."/>
            <person name="Luo G."/>
            <person name="Schluter A."/>
            <person name="Konstantinidis K.T."/>
            <person name="Angelidaki I."/>
        </authorList>
    </citation>
    <scope>NUCLEOTIDE SEQUENCE [LARGE SCALE GENOMIC DNA]</scope>
    <source>
        <strain evidence="11">AS23ysBPME_34</strain>
    </source>
</reference>
<feature type="transmembrane region" description="Helical" evidence="8">
    <location>
        <begin position="9"/>
        <end position="26"/>
    </location>
</feature>
<dbReference type="EMBL" id="JAAYSM010000403">
    <property type="protein sequence ID" value="NLJ19441.1"/>
    <property type="molecule type" value="Genomic_DNA"/>
</dbReference>
<keyword evidence="8" id="KW-0472">Membrane</keyword>
<dbReference type="SMART" id="SM00304">
    <property type="entry name" value="HAMP"/>
    <property type="match status" value="1"/>
</dbReference>
<dbReference type="GO" id="GO:0000155">
    <property type="term" value="F:phosphorelay sensor kinase activity"/>
    <property type="evidence" value="ECO:0007669"/>
    <property type="project" value="InterPro"/>
</dbReference>
<dbReference type="Gene3D" id="6.10.340.10">
    <property type="match status" value="1"/>
</dbReference>
<keyword evidence="8" id="KW-0812">Transmembrane</keyword>
<dbReference type="PANTHER" id="PTHR34220">
    <property type="entry name" value="SENSOR HISTIDINE KINASE YPDA"/>
    <property type="match status" value="1"/>
</dbReference>
<dbReference type="PROSITE" id="PS50885">
    <property type="entry name" value="HAMP"/>
    <property type="match status" value="1"/>
</dbReference>
<keyword evidence="4" id="KW-0597">Phosphoprotein</keyword>
<protein>
    <recommendedName>
        <fullName evidence="3">histidine kinase</fullName>
        <ecNumber evidence="3">2.7.13.3</ecNumber>
    </recommendedName>
</protein>
<dbReference type="InterPro" id="IPR010559">
    <property type="entry name" value="Sig_transdc_His_kin_internal"/>
</dbReference>
<dbReference type="InterPro" id="IPR003594">
    <property type="entry name" value="HATPase_dom"/>
</dbReference>
<dbReference type="Pfam" id="PF02518">
    <property type="entry name" value="HATPase_c"/>
    <property type="match status" value="1"/>
</dbReference>
<evidence type="ECO:0000256" key="8">
    <source>
        <dbReference type="SAM" id="Phobius"/>
    </source>
</evidence>
<dbReference type="PANTHER" id="PTHR34220:SF7">
    <property type="entry name" value="SENSOR HISTIDINE KINASE YPDA"/>
    <property type="match status" value="1"/>
</dbReference>
<evidence type="ECO:0000256" key="1">
    <source>
        <dbReference type="ARBA" id="ARBA00000085"/>
    </source>
</evidence>
<dbReference type="InterPro" id="IPR003660">
    <property type="entry name" value="HAMP_dom"/>
</dbReference>
<dbReference type="SMART" id="SM00387">
    <property type="entry name" value="HATPase_c"/>
    <property type="match status" value="1"/>
</dbReference>
<keyword evidence="7" id="KW-0902">Two-component regulatory system</keyword>
<gene>
    <name evidence="11" type="ORF">GX355_11350</name>
</gene>
<feature type="transmembrane region" description="Helical" evidence="8">
    <location>
        <begin position="179"/>
        <end position="198"/>
    </location>
</feature>
<dbReference type="PRINTS" id="PR00344">
    <property type="entry name" value="BCTRLSENSOR"/>
</dbReference>
<evidence type="ECO:0000259" key="10">
    <source>
        <dbReference type="PROSITE" id="PS50885"/>
    </source>
</evidence>
<evidence type="ECO:0000256" key="6">
    <source>
        <dbReference type="ARBA" id="ARBA00022777"/>
    </source>
</evidence>
<dbReference type="CDD" id="cd06225">
    <property type="entry name" value="HAMP"/>
    <property type="match status" value="1"/>
</dbReference>
<comment type="caution">
    <text evidence="11">The sequence shown here is derived from an EMBL/GenBank/DDBJ whole genome shotgun (WGS) entry which is preliminary data.</text>
</comment>
<dbReference type="EC" id="2.7.13.3" evidence="3"/>
<feature type="domain" description="Histidine kinase" evidence="9">
    <location>
        <begin position="243"/>
        <end position="478"/>
    </location>
</feature>
<evidence type="ECO:0000313" key="11">
    <source>
        <dbReference type="EMBL" id="NLJ19441.1"/>
    </source>
</evidence>
<sequence>MKVKIRTKLLMFFSVIIILTILIALLQNMNSKRALDYYDKSLDSLMIKNEISQSTQDTYNSVYFYILEPEESNLNIYQDNKANLIELYNELMHTESFIEDPILLKNYQNLMITFLEQTDQTIELVNQNDVQGYSFYLAEAEKINEYIHEKTLSLIDLELANNQHVFSLINKNLVAFNKMSLSISYTILIFGIFLALSLSRSITDPIRKLTIAARDISEGNFDQQDVGMSTNNELSFLSETFNKMKHSVRENLEAIKEKSRLTQLLKESELRSLQNQINPHFLFNTLNTISRKAYIEGAEETSDLIASISTLLRYNIGQLDHTALLQHEVEVVQEYFFIQKTRFADKVNFETSIDDSCLSVQIPRLSLQPIVENAFMHGIEEMRRGALIKLSIYQDEKFIYIKVTDNGVGMDQQTVNSILNLSESEAKEQITKRRGHSTGLGIKNVISRLKLHNEYNDLLIESELGKGTTVTIKLIKQDKPDVIEQLS</sequence>
<dbReference type="InterPro" id="IPR036890">
    <property type="entry name" value="HATPase_C_sf"/>
</dbReference>
<comment type="catalytic activity">
    <reaction evidence="1">
        <text>ATP + protein L-histidine = ADP + protein N-phospho-L-histidine.</text>
        <dbReference type="EC" id="2.7.13.3"/>
    </reaction>
</comment>
<organism evidence="11 12">
    <name type="scientific">Globicatella sulfidifaciens</name>
    <dbReference type="NCBI Taxonomy" id="136093"/>
    <lineage>
        <taxon>Bacteria</taxon>
        <taxon>Bacillati</taxon>
        <taxon>Bacillota</taxon>
        <taxon>Bacilli</taxon>
        <taxon>Lactobacillales</taxon>
        <taxon>Aerococcaceae</taxon>
        <taxon>Globicatella</taxon>
    </lineage>
</organism>
<comment type="subcellular location">
    <subcellularLocation>
        <location evidence="2">Membrane</location>
    </subcellularLocation>
</comment>
<name>A0A7X8C5M6_9LACT</name>